<dbReference type="AlphaFoldDB" id="A0A4S3JTB2"/>
<sequence>MAPLLSLRSAPERTRTARGRRSRLVHITGGSSYWECKSWYSVLLRLSIQHAIFGNALSHAVPGLPRNRLLHMVSFFTKLEARMRFAGFNYTVEQGSMRTAPRGKIPYVAITEDEGSRSCPPVVIGDSKLIMQTLVQRGFLPDLDAHLLPAEKLHDLALKALVEDKLYFYQMYEKWILNFYTMRSKILAALPWPVQVVVGHLIYRKVSRTLNGQGTMTFSVDEIGVFRQEIWEGINAAVLAAQSRSGNHEGLFWIWAGEARTETDAVLFGFIVSGLIFYSRAPDSQRIIRSFPALMEYARKIHDRYFPNYDLWNEAETVEIK</sequence>
<reference evidence="2 3" key="1">
    <citation type="submission" date="2019-03" db="EMBL/GenBank/DDBJ databases">
        <title>The genome sequence of a newly discovered highly antifungal drug resistant Aspergillus species, Aspergillus tanneri NIH 1004.</title>
        <authorList>
            <person name="Mounaud S."/>
            <person name="Singh I."/>
            <person name="Joardar V."/>
            <person name="Pakala S."/>
            <person name="Pakala S."/>
            <person name="Venepally P."/>
            <person name="Hoover J."/>
            <person name="Nierman W."/>
            <person name="Chung J."/>
            <person name="Losada L."/>
        </authorList>
    </citation>
    <scope>NUCLEOTIDE SEQUENCE [LARGE SCALE GENOMIC DNA]</scope>
    <source>
        <strain evidence="2 3">NIH1004</strain>
    </source>
</reference>
<name>A0A4S3JTB2_9EURO</name>
<proteinExistence type="predicted"/>
<dbReference type="SFLD" id="SFLDG01180">
    <property type="entry name" value="SUF1"/>
    <property type="match status" value="1"/>
</dbReference>
<accession>A0A4S3JTB2</accession>
<evidence type="ECO:0000313" key="2">
    <source>
        <dbReference type="EMBL" id="THC98247.1"/>
    </source>
</evidence>
<gene>
    <name evidence="2" type="ORF">EYZ11_002249</name>
</gene>
<dbReference type="STRING" id="1220188.A0A4S3JTB2"/>
<organism evidence="2 3">
    <name type="scientific">Aspergillus tanneri</name>
    <dbReference type="NCBI Taxonomy" id="1220188"/>
    <lineage>
        <taxon>Eukaryota</taxon>
        <taxon>Fungi</taxon>
        <taxon>Dikarya</taxon>
        <taxon>Ascomycota</taxon>
        <taxon>Pezizomycotina</taxon>
        <taxon>Eurotiomycetes</taxon>
        <taxon>Eurotiomycetidae</taxon>
        <taxon>Eurotiales</taxon>
        <taxon>Aspergillaceae</taxon>
        <taxon>Aspergillus</taxon>
        <taxon>Aspergillus subgen. Circumdati</taxon>
    </lineage>
</organism>
<evidence type="ECO:0000313" key="3">
    <source>
        <dbReference type="Proteomes" id="UP000308092"/>
    </source>
</evidence>
<dbReference type="SFLD" id="SFLDS00019">
    <property type="entry name" value="Glutathione_Transferase_(cytos"/>
    <property type="match status" value="1"/>
</dbReference>
<dbReference type="PANTHER" id="PTHR12289">
    <property type="entry name" value="METAXIN RELATED"/>
    <property type="match status" value="1"/>
</dbReference>
<dbReference type="InterPro" id="IPR050931">
    <property type="entry name" value="Mito_Protein_Transport_Metaxin"/>
</dbReference>
<dbReference type="Proteomes" id="UP000308092">
    <property type="component" value="Unassembled WGS sequence"/>
</dbReference>
<dbReference type="InterPro" id="IPR012336">
    <property type="entry name" value="Thioredoxin-like_fold"/>
</dbReference>
<dbReference type="Pfam" id="PF17172">
    <property type="entry name" value="GST_N_4"/>
    <property type="match status" value="1"/>
</dbReference>
<comment type="caution">
    <text evidence="2">The sequence shown here is derived from an EMBL/GenBank/DDBJ whole genome shotgun (WGS) entry which is preliminary data.</text>
</comment>
<keyword evidence="3" id="KW-1185">Reference proteome</keyword>
<evidence type="ECO:0000259" key="1">
    <source>
        <dbReference type="Pfam" id="PF17172"/>
    </source>
</evidence>
<dbReference type="VEuPathDB" id="FungiDB:EYZ11_002249"/>
<dbReference type="GO" id="GO:0005737">
    <property type="term" value="C:cytoplasm"/>
    <property type="evidence" value="ECO:0007669"/>
    <property type="project" value="TreeGrafter"/>
</dbReference>
<dbReference type="EMBL" id="SOSA01000049">
    <property type="protein sequence ID" value="THC98247.1"/>
    <property type="molecule type" value="Genomic_DNA"/>
</dbReference>
<dbReference type="PANTHER" id="PTHR12289:SF41">
    <property type="entry name" value="FAILED AXON CONNECTIONS-RELATED"/>
    <property type="match status" value="1"/>
</dbReference>
<dbReference type="InterPro" id="IPR040079">
    <property type="entry name" value="Glutathione_S-Trfase"/>
</dbReference>
<feature type="domain" description="Thioredoxin-like fold" evidence="1">
    <location>
        <begin position="75"/>
        <end position="176"/>
    </location>
</feature>
<protein>
    <recommendedName>
        <fullName evidence="1">Thioredoxin-like fold domain-containing protein</fullName>
    </recommendedName>
</protein>